<accession>A0ABV4Q365</accession>
<evidence type="ECO:0008006" key="4">
    <source>
        <dbReference type="Google" id="ProtNLM"/>
    </source>
</evidence>
<evidence type="ECO:0000313" key="3">
    <source>
        <dbReference type="Proteomes" id="UP001569963"/>
    </source>
</evidence>
<dbReference type="CDD" id="cd00161">
    <property type="entry name" value="beta-trefoil_Ricin-like"/>
    <property type="match status" value="1"/>
</dbReference>
<dbReference type="InterPro" id="IPR035992">
    <property type="entry name" value="Ricin_B-like_lectins"/>
</dbReference>
<dbReference type="SUPFAM" id="SSF50370">
    <property type="entry name" value="Ricin B-like lectins"/>
    <property type="match status" value="1"/>
</dbReference>
<proteinExistence type="predicted"/>
<dbReference type="RefSeq" id="WP_371946940.1">
    <property type="nucleotide sequence ID" value="NZ_JAXCEI010000001.1"/>
</dbReference>
<reference evidence="2 3" key="1">
    <citation type="submission" date="2023-11" db="EMBL/GenBank/DDBJ databases">
        <title>Actinomadura monticuli sp. nov., isolated from volcanic ash.</title>
        <authorList>
            <person name="Lee S.D."/>
            <person name="Yang H."/>
            <person name="Kim I.S."/>
        </authorList>
    </citation>
    <scope>NUCLEOTIDE SEQUENCE [LARGE SCALE GENOMIC DNA]</scope>
    <source>
        <strain evidence="2 3">DLS-62</strain>
    </source>
</reference>
<dbReference type="Proteomes" id="UP001569963">
    <property type="component" value="Unassembled WGS sequence"/>
</dbReference>
<dbReference type="EMBL" id="JAXCEI010000001">
    <property type="protein sequence ID" value="MFA1537599.1"/>
    <property type="molecule type" value="Genomic_DNA"/>
</dbReference>
<dbReference type="Pfam" id="PF13560">
    <property type="entry name" value="HTH_31"/>
    <property type="match status" value="1"/>
</dbReference>
<feature type="compositionally biased region" description="Pro residues" evidence="1">
    <location>
        <begin position="93"/>
        <end position="114"/>
    </location>
</feature>
<organism evidence="2 3">
    <name type="scientific">Actinomadura monticuli</name>
    <dbReference type="NCBI Taxonomy" id="3097367"/>
    <lineage>
        <taxon>Bacteria</taxon>
        <taxon>Bacillati</taxon>
        <taxon>Actinomycetota</taxon>
        <taxon>Actinomycetes</taxon>
        <taxon>Streptosporangiales</taxon>
        <taxon>Thermomonosporaceae</taxon>
        <taxon>Actinomadura</taxon>
    </lineage>
</organism>
<dbReference type="Gene3D" id="2.80.10.50">
    <property type="match status" value="1"/>
</dbReference>
<name>A0ABV4Q365_9ACTN</name>
<gene>
    <name evidence="2" type="ORF">SM611_01525</name>
</gene>
<feature type="region of interest" description="Disordered" evidence="1">
    <location>
        <begin position="91"/>
        <end position="121"/>
    </location>
</feature>
<evidence type="ECO:0000256" key="1">
    <source>
        <dbReference type="SAM" id="MobiDB-lite"/>
    </source>
</evidence>
<protein>
    <recommendedName>
        <fullName evidence="4">XRE family transcriptional regulator</fullName>
    </recommendedName>
</protein>
<evidence type="ECO:0000313" key="2">
    <source>
        <dbReference type="EMBL" id="MFA1537599.1"/>
    </source>
</evidence>
<keyword evidence="3" id="KW-1185">Reference proteome</keyword>
<comment type="caution">
    <text evidence="2">The sequence shown here is derived from an EMBL/GenBank/DDBJ whole genome shotgun (WGS) entry which is preliminary data.</text>
</comment>
<sequence>MHKDDAEPALTSVTTEEQFVVALRRLRERSGLTYKEIERRTTAEGGLPLPASTLATALHRNTVPRREIVATLVQVCGADATPWLATRERLLHPMPPAPPAPPAPPEDPPAPPDDAAPARPRHPRTRIIAAALAVCAIAIGVALTRSSHSSDDASSPALPASGSPLQLGGLCLSERQNDKTGLIFLADCDQSFPPRHLTRHGTFWRVTTQHPEFGPGCMGVVDASFKPGTPLSDDTCDRTQPDRFTLRTVPGGIQLRPQDRDLCVGVRGRPALRAPVLQLPCDDRAPGQLFTIPAR</sequence>